<evidence type="ECO:0000259" key="9">
    <source>
        <dbReference type="PROSITE" id="PS50862"/>
    </source>
</evidence>
<comment type="catalytic activity">
    <reaction evidence="7">
        <text>tRNA(Asn) + L-asparagine + ATP = L-asparaginyl-tRNA(Asn) + AMP + diphosphate + H(+)</text>
        <dbReference type="Rhea" id="RHEA:11180"/>
        <dbReference type="Rhea" id="RHEA-COMP:9659"/>
        <dbReference type="Rhea" id="RHEA-COMP:9674"/>
        <dbReference type="ChEBI" id="CHEBI:15378"/>
        <dbReference type="ChEBI" id="CHEBI:30616"/>
        <dbReference type="ChEBI" id="CHEBI:33019"/>
        <dbReference type="ChEBI" id="CHEBI:58048"/>
        <dbReference type="ChEBI" id="CHEBI:78442"/>
        <dbReference type="ChEBI" id="CHEBI:78515"/>
        <dbReference type="ChEBI" id="CHEBI:456215"/>
        <dbReference type="EC" id="6.1.1.22"/>
    </reaction>
</comment>
<evidence type="ECO:0000256" key="1">
    <source>
        <dbReference type="ARBA" id="ARBA00008226"/>
    </source>
</evidence>
<evidence type="ECO:0000256" key="6">
    <source>
        <dbReference type="ARBA" id="ARBA00023146"/>
    </source>
</evidence>
<comment type="subcellular location">
    <subcellularLocation>
        <location evidence="7">Cytoplasm</location>
    </subcellularLocation>
</comment>
<accession>A0A2H3NMB0</accession>
<dbReference type="GO" id="GO:0005737">
    <property type="term" value="C:cytoplasm"/>
    <property type="evidence" value="ECO:0007669"/>
    <property type="project" value="UniProtKB-SubCell"/>
</dbReference>
<evidence type="ECO:0000313" key="10">
    <source>
        <dbReference type="EMBL" id="PEN07115.1"/>
    </source>
</evidence>
<dbReference type="InterPro" id="IPR002312">
    <property type="entry name" value="Asp/Asn-tRNA-synth_IIb"/>
</dbReference>
<dbReference type="EC" id="6.1.1.22" evidence="7"/>
<feature type="domain" description="Aminoacyl-transfer RNA synthetases class-II family profile" evidence="9">
    <location>
        <begin position="143"/>
        <end position="502"/>
    </location>
</feature>
<dbReference type="AlphaFoldDB" id="A0A2H3NMB0"/>
<evidence type="ECO:0000256" key="7">
    <source>
        <dbReference type="HAMAP-Rule" id="MF_00534"/>
    </source>
</evidence>
<dbReference type="PROSITE" id="PS50862">
    <property type="entry name" value="AA_TRNA_LIGASE_II"/>
    <property type="match status" value="1"/>
</dbReference>
<dbReference type="SUPFAM" id="SSF50249">
    <property type="entry name" value="Nucleic acid-binding proteins"/>
    <property type="match status" value="1"/>
</dbReference>
<keyword evidence="4 7" id="KW-0067">ATP-binding</keyword>
<dbReference type="Pfam" id="PF01336">
    <property type="entry name" value="tRNA_anti-codon"/>
    <property type="match status" value="1"/>
</dbReference>
<dbReference type="InterPro" id="IPR004365">
    <property type="entry name" value="NA-bd_OB_tRNA"/>
</dbReference>
<dbReference type="RefSeq" id="WP_098062144.1">
    <property type="nucleotide sequence ID" value="NZ_PDEP01000006.1"/>
</dbReference>
<protein>
    <recommendedName>
        <fullName evidence="7">Asparagine--tRNA ligase</fullName>
        <ecNumber evidence="7">6.1.1.22</ecNumber>
    </recommendedName>
    <alternativeName>
        <fullName evidence="7">Asparaginyl-tRNA synthetase</fullName>
        <shortName evidence="7">AsnRS</shortName>
    </alternativeName>
</protein>
<dbReference type="InterPro" id="IPR004364">
    <property type="entry name" value="Aa-tRNA-synt_II"/>
</dbReference>
<dbReference type="HAMAP" id="MF_00534">
    <property type="entry name" value="Asn_tRNA_synth"/>
    <property type="match status" value="1"/>
</dbReference>
<comment type="similarity">
    <text evidence="1 7">Belongs to the class-II aminoacyl-tRNA synthetase family.</text>
</comment>
<dbReference type="CDD" id="cd00776">
    <property type="entry name" value="AsxRS_core"/>
    <property type="match status" value="1"/>
</dbReference>
<comment type="caution">
    <text evidence="10">The sequence shown here is derived from an EMBL/GenBank/DDBJ whole genome shotgun (WGS) entry which is preliminary data.</text>
</comment>
<keyword evidence="3 7" id="KW-0547">Nucleotide-binding</keyword>
<dbReference type="GO" id="GO:0003676">
    <property type="term" value="F:nucleic acid binding"/>
    <property type="evidence" value="ECO:0007669"/>
    <property type="project" value="InterPro"/>
</dbReference>
<proteinExistence type="inferred from homology"/>
<evidence type="ECO:0000313" key="11">
    <source>
        <dbReference type="Proteomes" id="UP000221024"/>
    </source>
</evidence>
<organism evidence="10 11">
    <name type="scientific">Longimonas halophila</name>
    <dbReference type="NCBI Taxonomy" id="1469170"/>
    <lineage>
        <taxon>Bacteria</taxon>
        <taxon>Pseudomonadati</taxon>
        <taxon>Rhodothermota</taxon>
        <taxon>Rhodothermia</taxon>
        <taxon>Rhodothermales</taxon>
        <taxon>Salisaetaceae</taxon>
        <taxon>Longimonas</taxon>
    </lineage>
</organism>
<evidence type="ECO:0000256" key="4">
    <source>
        <dbReference type="ARBA" id="ARBA00022840"/>
    </source>
</evidence>
<keyword evidence="6 7" id="KW-0030">Aminoacyl-tRNA synthetase</keyword>
<dbReference type="CDD" id="cd04323">
    <property type="entry name" value="AsnRS_cyto_like_N"/>
    <property type="match status" value="1"/>
</dbReference>
<dbReference type="PANTHER" id="PTHR22594:SF34">
    <property type="entry name" value="ASPARAGINE--TRNA LIGASE, MITOCHONDRIAL-RELATED"/>
    <property type="match status" value="1"/>
</dbReference>
<feature type="region of interest" description="Disordered" evidence="8">
    <location>
        <begin position="320"/>
        <end position="340"/>
    </location>
</feature>
<evidence type="ECO:0000256" key="5">
    <source>
        <dbReference type="ARBA" id="ARBA00022917"/>
    </source>
</evidence>
<dbReference type="GO" id="GO:0005524">
    <property type="term" value="F:ATP binding"/>
    <property type="evidence" value="ECO:0007669"/>
    <property type="project" value="UniProtKB-UniRule"/>
</dbReference>
<gene>
    <name evidence="7" type="primary">asnS</name>
    <name evidence="10" type="ORF">CRI93_08245</name>
</gene>
<evidence type="ECO:0000256" key="8">
    <source>
        <dbReference type="SAM" id="MobiDB-lite"/>
    </source>
</evidence>
<keyword evidence="2 7" id="KW-0436">Ligase</keyword>
<keyword evidence="7" id="KW-0963">Cytoplasm</keyword>
<reference evidence="10 11" key="1">
    <citation type="submission" date="2017-10" db="EMBL/GenBank/DDBJ databases">
        <title>Draft genome of Longimonas halophila.</title>
        <authorList>
            <person name="Goh K.M."/>
            <person name="Shamsir M.S."/>
            <person name="Lim S.W."/>
        </authorList>
    </citation>
    <scope>NUCLEOTIDE SEQUENCE [LARGE SCALE GENOMIC DNA]</scope>
    <source>
        <strain evidence="10 11">KCTC 42399</strain>
    </source>
</reference>
<dbReference type="PANTHER" id="PTHR22594">
    <property type="entry name" value="ASPARTYL/LYSYL-TRNA SYNTHETASE"/>
    <property type="match status" value="1"/>
</dbReference>
<keyword evidence="5 7" id="KW-0648">Protein biosynthesis</keyword>
<dbReference type="Gene3D" id="3.30.930.10">
    <property type="entry name" value="Bira Bifunctional Protein, Domain 2"/>
    <property type="match status" value="1"/>
</dbReference>
<dbReference type="InterPro" id="IPR012340">
    <property type="entry name" value="NA-bd_OB-fold"/>
</dbReference>
<dbReference type="OrthoDB" id="9762036at2"/>
<keyword evidence="11" id="KW-1185">Reference proteome</keyword>
<dbReference type="Gene3D" id="2.40.50.140">
    <property type="entry name" value="Nucleic acid-binding proteins"/>
    <property type="match status" value="1"/>
</dbReference>
<dbReference type="EMBL" id="PDEP01000006">
    <property type="protein sequence ID" value="PEN07115.1"/>
    <property type="molecule type" value="Genomic_DNA"/>
</dbReference>
<evidence type="ECO:0000256" key="2">
    <source>
        <dbReference type="ARBA" id="ARBA00022598"/>
    </source>
</evidence>
<dbReference type="SUPFAM" id="SSF55681">
    <property type="entry name" value="Class II aaRS and biotin synthetases"/>
    <property type="match status" value="1"/>
</dbReference>
<dbReference type="InterPro" id="IPR006195">
    <property type="entry name" value="aa-tRNA-synth_II"/>
</dbReference>
<dbReference type="GO" id="GO:0006421">
    <property type="term" value="P:asparaginyl-tRNA aminoacylation"/>
    <property type="evidence" value="ECO:0007669"/>
    <property type="project" value="UniProtKB-UniRule"/>
</dbReference>
<name>A0A2H3NMB0_9BACT</name>
<dbReference type="Pfam" id="PF00152">
    <property type="entry name" value="tRNA-synt_2"/>
    <property type="match status" value="1"/>
</dbReference>
<comment type="subunit">
    <text evidence="7">Homodimer.</text>
</comment>
<dbReference type="InterPro" id="IPR004522">
    <property type="entry name" value="Asn-tRNA-ligase"/>
</dbReference>
<dbReference type="Proteomes" id="UP000221024">
    <property type="component" value="Unassembled WGS sequence"/>
</dbReference>
<dbReference type="InterPro" id="IPR045864">
    <property type="entry name" value="aa-tRNA-synth_II/BPL/LPL"/>
</dbReference>
<dbReference type="PRINTS" id="PR01042">
    <property type="entry name" value="TRNASYNTHASP"/>
</dbReference>
<dbReference type="GO" id="GO:0004816">
    <property type="term" value="F:asparagine-tRNA ligase activity"/>
    <property type="evidence" value="ECO:0007669"/>
    <property type="project" value="UniProtKB-UniRule"/>
</dbReference>
<sequence length="512" mass="58263">MADDASSTETPIEDFVRIDALPDHDGDTVTLKGWLHNKRGSKSLYFLILRDGSGFVQCVVSEGDVDDASWAAADNASQETALSITGRVSADDRAPGGYEMQVDAVETIGDSDGYPITPKEHGIDFLMNRRHLWLRSESQWAVLRVRNRVQKAVHDFFQDRGFLQTDAPVLTGNAVEGTSTLFELDYFDDESAYLTQSGQLHGEAMAMAFGKVYTFGPTFRAEKSKTRRHLTEFWMIEPEMAFYDLDMNMTLAERFVSHIVQDVLTHCERELETLERDTTALQQVETPFPRISYDEAVELLRSDATAELIDERIAGLHEEQAELETEREENQKRRGQAKKHIKRQIDAREIEINKRINDIEEALRNLPDWKESAQTFEWGSDFGGSDETVLTWHFDRPIIVHRFPAKIKAFYMKRDPHDDRLALGMDVLAPEGYGEIVGGGERATDLDFLQEQIEAHGLPEEAFDWYLDLRKFGAVPHSGFGLGLERVVSWICGREHVREAIPFPRTIGRLHP</sequence>
<evidence type="ECO:0000256" key="3">
    <source>
        <dbReference type="ARBA" id="ARBA00022741"/>
    </source>
</evidence>